<dbReference type="STRING" id="3088.A0A383VHE3"/>
<protein>
    <submittedName>
        <fullName evidence="2">Uncharacterized protein</fullName>
    </submittedName>
</protein>
<feature type="compositionally biased region" description="Low complexity" evidence="1">
    <location>
        <begin position="359"/>
        <end position="372"/>
    </location>
</feature>
<reference evidence="2 3" key="1">
    <citation type="submission" date="2016-10" db="EMBL/GenBank/DDBJ databases">
        <authorList>
            <person name="Cai Z."/>
        </authorList>
    </citation>
    <scope>NUCLEOTIDE SEQUENCE [LARGE SCALE GENOMIC DNA]</scope>
</reference>
<proteinExistence type="predicted"/>
<accession>A0A383VHE3</accession>
<dbReference type="AlphaFoldDB" id="A0A383VHE3"/>
<evidence type="ECO:0000313" key="3">
    <source>
        <dbReference type="Proteomes" id="UP000256970"/>
    </source>
</evidence>
<gene>
    <name evidence="2" type="ORF">BQ4739_LOCUS4620</name>
</gene>
<dbReference type="Proteomes" id="UP000256970">
    <property type="component" value="Unassembled WGS sequence"/>
</dbReference>
<organism evidence="2 3">
    <name type="scientific">Tetradesmus obliquus</name>
    <name type="common">Green alga</name>
    <name type="synonym">Acutodesmus obliquus</name>
    <dbReference type="NCBI Taxonomy" id="3088"/>
    <lineage>
        <taxon>Eukaryota</taxon>
        <taxon>Viridiplantae</taxon>
        <taxon>Chlorophyta</taxon>
        <taxon>core chlorophytes</taxon>
        <taxon>Chlorophyceae</taxon>
        <taxon>CS clade</taxon>
        <taxon>Sphaeropleales</taxon>
        <taxon>Scenedesmaceae</taxon>
        <taxon>Tetradesmus</taxon>
    </lineage>
</organism>
<name>A0A383VHE3_TETOB</name>
<keyword evidence="3" id="KW-1185">Reference proteome</keyword>
<evidence type="ECO:0000313" key="2">
    <source>
        <dbReference type="EMBL" id="SZX64094.1"/>
    </source>
</evidence>
<sequence>MVMARLASCLEPGGVYGPSLVARDFANASLVCSEFYCAAQFGLSAVNSNIQHSLQQQLLRQPLPPPPSTYLGDKARQAHNTAATLSTGLNLPGPKGWHFWDVLVTEPLSLQLVDLEDAARQMGIVDVALVGPATAAPGAAAHLDAADTAAAASTSTSAAAAATATTKGAGSSSSSKHRARIISKLLACFGLQQPLPVTAAAAAAAGTLVVSGDASQCPASHNAAAAAAAAAAADTGTPPLSATLPAATSLAAAAAGVPQACLMCSSSSSSTGGRAALLRAVTLERCCPIIAGDGSDQCAGLLAAVRELSELGYQPAAHAQAHNGLRGCLAKVRAELAAVGIGSKELLLQLLQQQRDAAAAEQQRRQQQLQRRGVPGKRSAGAAAAAAAGGGAAAKRAKGFSLSSVSIKPTEKQHAFCD</sequence>
<feature type="region of interest" description="Disordered" evidence="1">
    <location>
        <begin position="359"/>
        <end position="382"/>
    </location>
</feature>
<evidence type="ECO:0000256" key="1">
    <source>
        <dbReference type="SAM" id="MobiDB-lite"/>
    </source>
</evidence>
<dbReference type="EMBL" id="FNXT01000370">
    <property type="protein sequence ID" value="SZX64094.1"/>
    <property type="molecule type" value="Genomic_DNA"/>
</dbReference>